<organism evidence="4 5">
    <name type="scientific">Pendulispora brunnea</name>
    <dbReference type="NCBI Taxonomy" id="2905690"/>
    <lineage>
        <taxon>Bacteria</taxon>
        <taxon>Pseudomonadati</taxon>
        <taxon>Myxococcota</taxon>
        <taxon>Myxococcia</taxon>
        <taxon>Myxococcales</taxon>
        <taxon>Sorangiineae</taxon>
        <taxon>Pendulisporaceae</taxon>
        <taxon>Pendulispora</taxon>
    </lineage>
</organism>
<gene>
    <name evidence="4" type="ORF">LZC95_13085</name>
</gene>
<dbReference type="InterPro" id="IPR001789">
    <property type="entry name" value="Sig_transdc_resp-reg_receiver"/>
</dbReference>
<dbReference type="Proteomes" id="UP001379533">
    <property type="component" value="Chromosome"/>
</dbReference>
<accession>A0ABZ2KJL6</accession>
<keyword evidence="5" id="KW-1185">Reference proteome</keyword>
<dbReference type="RefSeq" id="WP_394837882.1">
    <property type="nucleotide sequence ID" value="NZ_CP089982.1"/>
</dbReference>
<dbReference type="PROSITE" id="PS50110">
    <property type="entry name" value="RESPONSE_REGULATORY"/>
    <property type="match status" value="1"/>
</dbReference>
<protein>
    <submittedName>
        <fullName evidence="4">Response regulator</fullName>
    </submittedName>
</protein>
<name>A0ABZ2KJL6_9BACT</name>
<evidence type="ECO:0000259" key="3">
    <source>
        <dbReference type="PROSITE" id="PS50110"/>
    </source>
</evidence>
<dbReference type="SUPFAM" id="SSF52172">
    <property type="entry name" value="CheY-like"/>
    <property type="match status" value="1"/>
</dbReference>
<dbReference type="InterPro" id="IPR011006">
    <property type="entry name" value="CheY-like_superfamily"/>
</dbReference>
<dbReference type="SMART" id="SM00448">
    <property type="entry name" value="REC"/>
    <property type="match status" value="1"/>
</dbReference>
<keyword evidence="1 2" id="KW-0597">Phosphoprotein</keyword>
<feature type="domain" description="Response regulatory" evidence="3">
    <location>
        <begin position="4"/>
        <end position="118"/>
    </location>
</feature>
<proteinExistence type="predicted"/>
<reference evidence="4 5" key="1">
    <citation type="submission" date="2021-12" db="EMBL/GenBank/DDBJ databases">
        <title>Discovery of the Pendulisporaceae a myxobacterial family with distinct sporulation behavior and unique specialized metabolism.</title>
        <authorList>
            <person name="Garcia R."/>
            <person name="Popoff A."/>
            <person name="Bader C.D."/>
            <person name="Loehr J."/>
            <person name="Walesch S."/>
            <person name="Walt C."/>
            <person name="Boldt J."/>
            <person name="Bunk B."/>
            <person name="Haeckl F.J.F.P.J."/>
            <person name="Gunesch A.P."/>
            <person name="Birkelbach J."/>
            <person name="Nuebel U."/>
            <person name="Pietschmann T."/>
            <person name="Bach T."/>
            <person name="Mueller R."/>
        </authorList>
    </citation>
    <scope>NUCLEOTIDE SEQUENCE [LARGE SCALE GENOMIC DNA]</scope>
    <source>
        <strain evidence="4 5">MSr12523</strain>
    </source>
</reference>
<dbReference type="PANTHER" id="PTHR44591:SF3">
    <property type="entry name" value="RESPONSE REGULATORY DOMAIN-CONTAINING PROTEIN"/>
    <property type="match status" value="1"/>
</dbReference>
<dbReference type="Pfam" id="PF00072">
    <property type="entry name" value="Response_reg"/>
    <property type="match status" value="1"/>
</dbReference>
<evidence type="ECO:0000256" key="1">
    <source>
        <dbReference type="ARBA" id="ARBA00022553"/>
    </source>
</evidence>
<evidence type="ECO:0000313" key="5">
    <source>
        <dbReference type="Proteomes" id="UP001379533"/>
    </source>
</evidence>
<dbReference type="PANTHER" id="PTHR44591">
    <property type="entry name" value="STRESS RESPONSE REGULATOR PROTEIN 1"/>
    <property type="match status" value="1"/>
</dbReference>
<evidence type="ECO:0000313" key="4">
    <source>
        <dbReference type="EMBL" id="WXA97765.1"/>
    </source>
</evidence>
<sequence>MSAKVLVVDDEVNQGRALALGLRLEGFEVTTVLDAESALASLALSAADVAILDLMLPGINGIELARRLSRLYPKMLLVLTSAYHLSERQLVRADCGVVGFVPKPYRLDELADFLRAKLASGPESARQFRKVASH</sequence>
<dbReference type="EMBL" id="CP089982">
    <property type="protein sequence ID" value="WXA97765.1"/>
    <property type="molecule type" value="Genomic_DNA"/>
</dbReference>
<dbReference type="InterPro" id="IPR050595">
    <property type="entry name" value="Bact_response_regulator"/>
</dbReference>
<feature type="modified residue" description="4-aspartylphosphate" evidence="2">
    <location>
        <position position="53"/>
    </location>
</feature>
<dbReference type="Gene3D" id="3.40.50.2300">
    <property type="match status" value="1"/>
</dbReference>
<dbReference type="CDD" id="cd00156">
    <property type="entry name" value="REC"/>
    <property type="match status" value="1"/>
</dbReference>
<evidence type="ECO:0000256" key="2">
    <source>
        <dbReference type="PROSITE-ProRule" id="PRU00169"/>
    </source>
</evidence>